<proteinExistence type="predicted"/>
<keyword evidence="2" id="KW-1185">Reference proteome</keyword>
<accession>A0A5C8LNW2</accession>
<dbReference type="RefSeq" id="WP_147905556.1">
    <property type="nucleotide sequence ID" value="NZ_BAAAGC010000004.1"/>
</dbReference>
<dbReference type="EMBL" id="VRLR01000023">
    <property type="protein sequence ID" value="TXK77202.1"/>
    <property type="molecule type" value="Genomic_DNA"/>
</dbReference>
<dbReference type="AlphaFoldDB" id="A0A5C8LNW2"/>
<sequence length="92" mass="10646">MSGKLRNYSNNVFIALSRLLNAILGGNPSLTLSARAGLHYRKGQWRQRRWLINSLFWLQQDHCELAIRWDTDKNQLAIKAVTEDKAIKIEPL</sequence>
<evidence type="ECO:0000313" key="2">
    <source>
        <dbReference type="Proteomes" id="UP000321814"/>
    </source>
</evidence>
<comment type="caution">
    <text evidence="1">The sequence shown here is derived from an EMBL/GenBank/DDBJ whole genome shotgun (WGS) entry which is preliminary data.</text>
</comment>
<organism evidence="1 2">
    <name type="scientific">Rheinheimera tangshanensis</name>
    <dbReference type="NCBI Taxonomy" id="400153"/>
    <lineage>
        <taxon>Bacteria</taxon>
        <taxon>Pseudomonadati</taxon>
        <taxon>Pseudomonadota</taxon>
        <taxon>Gammaproteobacteria</taxon>
        <taxon>Chromatiales</taxon>
        <taxon>Chromatiaceae</taxon>
        <taxon>Rheinheimera</taxon>
    </lineage>
</organism>
<gene>
    <name evidence="1" type="ORF">FU839_18550</name>
</gene>
<dbReference type="OrthoDB" id="5771463at2"/>
<name>A0A5C8LNW2_9GAMM</name>
<dbReference type="Proteomes" id="UP000321814">
    <property type="component" value="Unassembled WGS sequence"/>
</dbReference>
<evidence type="ECO:0000313" key="1">
    <source>
        <dbReference type="EMBL" id="TXK77202.1"/>
    </source>
</evidence>
<reference evidence="1 2" key="1">
    <citation type="submission" date="2019-08" db="EMBL/GenBank/DDBJ databases">
        <title>Draft genome analysis of Rheinheimera tangshanensis isolated from the roots of fresh rice plants (Oryza sativa).</title>
        <authorList>
            <person name="Yu Q."/>
            <person name="Qi Y."/>
            <person name="Zhang H."/>
            <person name="Pu J."/>
        </authorList>
    </citation>
    <scope>NUCLEOTIDE SEQUENCE [LARGE SCALE GENOMIC DNA]</scope>
    <source>
        <strain evidence="1 2">JA3-B52</strain>
    </source>
</reference>
<protein>
    <submittedName>
        <fullName evidence="1">Uncharacterized protein</fullName>
    </submittedName>
</protein>